<evidence type="ECO:0000256" key="2">
    <source>
        <dbReference type="SAM" id="Phobius"/>
    </source>
</evidence>
<reference evidence="3 4" key="1">
    <citation type="journal article" date="2018" name="Front. Plant Sci.">
        <title>Red Clover (Trifolium pratense) and Zigzag Clover (T. medium) - A Picture of Genomic Similarities and Differences.</title>
        <authorList>
            <person name="Dluhosova J."/>
            <person name="Istvanek J."/>
            <person name="Nedelnik J."/>
            <person name="Repkova J."/>
        </authorList>
    </citation>
    <scope>NUCLEOTIDE SEQUENCE [LARGE SCALE GENOMIC DNA]</scope>
    <source>
        <strain evidence="4">cv. 10/8</strain>
        <tissue evidence="3">Leaf</tissue>
    </source>
</reference>
<keyword evidence="2" id="KW-0812">Transmembrane</keyword>
<dbReference type="EMBL" id="LXQA010202175">
    <property type="protein sequence ID" value="MCI33188.1"/>
    <property type="molecule type" value="Genomic_DNA"/>
</dbReference>
<keyword evidence="2" id="KW-1133">Transmembrane helix</keyword>
<accession>A0A392R975</accession>
<keyword evidence="4" id="KW-1185">Reference proteome</keyword>
<name>A0A392R975_9FABA</name>
<protein>
    <submittedName>
        <fullName evidence="3">Exocyst complex component EXO70B1-like</fullName>
    </submittedName>
</protein>
<feature type="compositionally biased region" description="Polar residues" evidence="1">
    <location>
        <begin position="84"/>
        <end position="107"/>
    </location>
</feature>
<dbReference type="Proteomes" id="UP000265520">
    <property type="component" value="Unassembled WGS sequence"/>
</dbReference>
<comment type="caution">
    <text evidence="3">The sequence shown here is derived from an EMBL/GenBank/DDBJ whole genome shotgun (WGS) entry which is preliminary data.</text>
</comment>
<evidence type="ECO:0000313" key="3">
    <source>
        <dbReference type="EMBL" id="MCI33188.1"/>
    </source>
</evidence>
<feature type="transmembrane region" description="Helical" evidence="2">
    <location>
        <begin position="34"/>
        <end position="54"/>
    </location>
</feature>
<evidence type="ECO:0000256" key="1">
    <source>
        <dbReference type="SAM" id="MobiDB-lite"/>
    </source>
</evidence>
<keyword evidence="2" id="KW-0472">Membrane</keyword>
<sequence>MSLCLSKLSNFGFEVDLVYFFCGHLTLQFMKIKMVLIVPGAFFSYSLVMLHFYLDATIETGNLGTQSQDLHSVFVQGRVGLEKSSTAAAQNSRPQEESNTAAQNTDPQEAVNFESVFNGVRKEKGL</sequence>
<organism evidence="3 4">
    <name type="scientific">Trifolium medium</name>
    <dbReference type="NCBI Taxonomy" id="97028"/>
    <lineage>
        <taxon>Eukaryota</taxon>
        <taxon>Viridiplantae</taxon>
        <taxon>Streptophyta</taxon>
        <taxon>Embryophyta</taxon>
        <taxon>Tracheophyta</taxon>
        <taxon>Spermatophyta</taxon>
        <taxon>Magnoliopsida</taxon>
        <taxon>eudicotyledons</taxon>
        <taxon>Gunneridae</taxon>
        <taxon>Pentapetalae</taxon>
        <taxon>rosids</taxon>
        <taxon>fabids</taxon>
        <taxon>Fabales</taxon>
        <taxon>Fabaceae</taxon>
        <taxon>Papilionoideae</taxon>
        <taxon>50 kb inversion clade</taxon>
        <taxon>NPAAA clade</taxon>
        <taxon>Hologalegina</taxon>
        <taxon>IRL clade</taxon>
        <taxon>Trifolieae</taxon>
        <taxon>Trifolium</taxon>
    </lineage>
</organism>
<dbReference type="AlphaFoldDB" id="A0A392R975"/>
<feature type="region of interest" description="Disordered" evidence="1">
    <location>
        <begin position="84"/>
        <end position="110"/>
    </location>
</feature>
<proteinExistence type="predicted"/>
<evidence type="ECO:0000313" key="4">
    <source>
        <dbReference type="Proteomes" id="UP000265520"/>
    </source>
</evidence>